<evidence type="ECO:0000256" key="1">
    <source>
        <dbReference type="ARBA" id="ARBA00009820"/>
    </source>
</evidence>
<dbReference type="PANTHER" id="PTHR36842:SF1">
    <property type="entry name" value="PROTEIN TOLB"/>
    <property type="match status" value="1"/>
</dbReference>
<name>A0A0B2VGJ1_TOXCA</name>
<dbReference type="Proteomes" id="UP000031036">
    <property type="component" value="Unassembled WGS sequence"/>
</dbReference>
<dbReference type="Gene3D" id="2.120.10.30">
    <property type="entry name" value="TolB, C-terminal domain"/>
    <property type="match status" value="4"/>
</dbReference>
<evidence type="ECO:0000313" key="2">
    <source>
        <dbReference type="EMBL" id="KHN80648.1"/>
    </source>
</evidence>
<keyword evidence="3" id="KW-1185">Reference proteome</keyword>
<dbReference type="STRING" id="6265.A0A0B2VGJ1"/>
<comment type="similarity">
    <text evidence="1">Belongs to the TolB family.</text>
</comment>
<protein>
    <submittedName>
        <fullName evidence="2">Protein TolB</fullName>
    </submittedName>
</protein>
<reference evidence="2 3" key="1">
    <citation type="submission" date="2014-11" db="EMBL/GenBank/DDBJ databases">
        <title>Genetic blueprint of the zoonotic pathogen Toxocara canis.</title>
        <authorList>
            <person name="Zhu X.-Q."/>
            <person name="Korhonen P.K."/>
            <person name="Cai H."/>
            <person name="Young N.D."/>
            <person name="Nejsum P."/>
            <person name="von Samson-Himmelstjerna G."/>
            <person name="Boag P.R."/>
            <person name="Tan P."/>
            <person name="Li Q."/>
            <person name="Min J."/>
            <person name="Yang Y."/>
            <person name="Wang X."/>
            <person name="Fang X."/>
            <person name="Hall R.S."/>
            <person name="Hofmann A."/>
            <person name="Sternberg P.W."/>
            <person name="Jex A.R."/>
            <person name="Gasser R.B."/>
        </authorList>
    </citation>
    <scope>NUCLEOTIDE SEQUENCE [LARGE SCALE GENOMIC DNA]</scope>
    <source>
        <strain evidence="2">PN_DK_2014</strain>
    </source>
</reference>
<dbReference type="EMBL" id="JPKZ01001699">
    <property type="protein sequence ID" value="KHN80648.1"/>
    <property type="molecule type" value="Genomic_DNA"/>
</dbReference>
<dbReference type="AlphaFoldDB" id="A0A0B2VGJ1"/>
<sequence>MVLVEGELLIVSFSSMLTTDVLALESTFCIAVLTCYSDESSTDAGNGNADAVLHVPVQAFYNSVSRLSQCYTVFSMRCDIEVLLICMRIREMLLQLSVIAFICACDAEIHFKGETHLKNVRQLTFGGQNAEGYFSFDGKWLIFQAAGIDEYGTVCDQIYMIDLTLPSGEQIPHRISTGLGACTCSYFYPDNRHLIYAGTFQSAEFNSNVTLESCPQKTCKSKRAKTDPVLRKLCNTSYTWDLFSGFDIFKVNKFGTIVAQLTSSPGYDAEGAVSPDGRHIVFTSVRSGDPEIWIMNSDGTEPKQLTNELGYDGGPFFSPDGTKICFRASRPNTSDEIEKYKALLSYNLVSPLAMELYTMNVDGTDIRKVTSLGGSNWAPFYLVDNYRIIFSSNFNSTTSFGEFDLYIVGDDGKNLQRVTFNKGGFDAFPMFDRDGKRLVWSSSRNGTSPTDLNLFIADWIEITDVLKSERDESKSTKANRSNVDDATRLHVPRNYESALASRNSHINNIRQMTFSGINGQSYFSYDSKALIFQAVGDEAYGTTCDQIYAMSVSDPYRIPRRISTGLGSSAYSSFSPSDDAVYSGTFLSVNRTALDTCPEKACTFVTDPAITHICKTSYLWDLFPDYDIFKVNKYGNLIQRLTYSQGYDAEASISSDGRRIVFTSMRSGDPEIWIMNWDGSDLRQLTSQLGYDGGASFSRDRTKIVFRASRPRTPQQIERYKKLLSNNLVEPTEMEIFVMNVDGSDQHRVTSLGGANWSPTYLQGDKRILFASNFNSSLLGSFNLYAINEDGTGLEQVKCTEAEFNGFPSVSFDGEYVTWSSSGGNNDLNIFVAEWSQSYSQEAFDNDFSPTLPSLPAQFSMVFPVSMLTEFIAKAWNIFDRLIR</sequence>
<dbReference type="OrthoDB" id="43744at2759"/>
<accession>A0A0B2VGJ1</accession>
<proteinExistence type="inferred from homology"/>
<dbReference type="Pfam" id="PF07676">
    <property type="entry name" value="PD40"/>
    <property type="match status" value="5"/>
</dbReference>
<dbReference type="SUPFAM" id="SSF82171">
    <property type="entry name" value="DPP6 N-terminal domain-like"/>
    <property type="match status" value="2"/>
</dbReference>
<evidence type="ECO:0000313" key="3">
    <source>
        <dbReference type="Proteomes" id="UP000031036"/>
    </source>
</evidence>
<dbReference type="PANTHER" id="PTHR36842">
    <property type="entry name" value="PROTEIN TOLB HOMOLOG"/>
    <property type="match status" value="1"/>
</dbReference>
<organism evidence="2 3">
    <name type="scientific">Toxocara canis</name>
    <name type="common">Canine roundworm</name>
    <dbReference type="NCBI Taxonomy" id="6265"/>
    <lineage>
        <taxon>Eukaryota</taxon>
        <taxon>Metazoa</taxon>
        <taxon>Ecdysozoa</taxon>
        <taxon>Nematoda</taxon>
        <taxon>Chromadorea</taxon>
        <taxon>Rhabditida</taxon>
        <taxon>Spirurina</taxon>
        <taxon>Ascaridomorpha</taxon>
        <taxon>Ascaridoidea</taxon>
        <taxon>Toxocaridae</taxon>
        <taxon>Toxocara</taxon>
    </lineage>
</organism>
<gene>
    <name evidence="2" type="primary">tolB</name>
    <name evidence="2" type="ORF">Tcan_09902</name>
</gene>
<dbReference type="InterPro" id="IPR011042">
    <property type="entry name" value="6-blade_b-propeller_TolB-like"/>
</dbReference>
<comment type="caution">
    <text evidence="2">The sequence shown here is derived from an EMBL/GenBank/DDBJ whole genome shotgun (WGS) entry which is preliminary data.</text>
</comment>
<dbReference type="InterPro" id="IPR011659">
    <property type="entry name" value="WD40"/>
</dbReference>
<dbReference type="OMA" id="GTKLVWG"/>